<dbReference type="RefSeq" id="WP_308986145.1">
    <property type="nucleotide sequence ID" value="NZ_JARXIC010000029.1"/>
</dbReference>
<evidence type="ECO:0000256" key="2">
    <source>
        <dbReference type="ARBA" id="ARBA00022485"/>
    </source>
</evidence>
<comment type="caution">
    <text evidence="11">The sequence shown here is derived from an EMBL/GenBank/DDBJ whole genome shotgun (WGS) entry which is preliminary data.</text>
</comment>
<dbReference type="PROSITE" id="PS51918">
    <property type="entry name" value="RADICAL_SAM"/>
    <property type="match status" value="1"/>
</dbReference>
<dbReference type="SFLD" id="SFLDG01067">
    <property type="entry name" value="SPASM/twitch_domain_containing"/>
    <property type="match status" value="1"/>
</dbReference>
<keyword evidence="9" id="KW-1133">Transmembrane helix</keyword>
<keyword evidence="7" id="KW-0051">Antiviral defense</keyword>
<dbReference type="SMART" id="SM00729">
    <property type="entry name" value="Elp3"/>
    <property type="match status" value="1"/>
</dbReference>
<evidence type="ECO:0000313" key="11">
    <source>
        <dbReference type="EMBL" id="MDQ8195694.1"/>
    </source>
</evidence>
<dbReference type="InterPro" id="IPR051196">
    <property type="entry name" value="RSAD2/Viperin_antiviral"/>
</dbReference>
<keyword evidence="9" id="KW-0812">Transmembrane</keyword>
<dbReference type="InterPro" id="IPR013785">
    <property type="entry name" value="Aldolase_TIM"/>
</dbReference>
<dbReference type="InterPro" id="IPR006638">
    <property type="entry name" value="Elp3/MiaA/NifB-like_rSAM"/>
</dbReference>
<evidence type="ECO:0000313" key="12">
    <source>
        <dbReference type="Proteomes" id="UP001243717"/>
    </source>
</evidence>
<keyword evidence="6" id="KW-0411">Iron-sulfur</keyword>
<evidence type="ECO:0000256" key="9">
    <source>
        <dbReference type="SAM" id="Phobius"/>
    </source>
</evidence>
<keyword evidence="12" id="KW-1185">Reference proteome</keyword>
<protein>
    <recommendedName>
        <fullName evidence="8">S-adenosylmethionine-dependent nucleotide dehydratase</fullName>
    </recommendedName>
</protein>
<evidence type="ECO:0000259" key="10">
    <source>
        <dbReference type="PROSITE" id="PS51918"/>
    </source>
</evidence>
<keyword evidence="3" id="KW-0949">S-adenosyl-L-methionine</keyword>
<feature type="domain" description="Radical SAM core" evidence="10">
    <location>
        <begin position="8"/>
        <end position="229"/>
    </location>
</feature>
<keyword evidence="2" id="KW-0004">4Fe-4S</keyword>
<keyword evidence="4" id="KW-0479">Metal-binding</keyword>
<sequence>MDTIKNTKKQRLAHTINLHLTLLCNYACGFCYAGFPGIKQKFLNLEVILEILRQIARAPKPIGCKCRKVTFVGGEPLLFKGIYEAIAYARSLGLVTSLVTNASLLSDDAIRQLGPILDWLTISIDSTDDATNLKIGRAFRGMPQTKGEYLRKIKLAKSFGIRVKINTVVNQKNADEDFNDFIEQARPTRWKVLQASRVEEENGSCFNQWVVTQERFDAFVSRHASLSSQGVTVIPETQSDIRGTYAMISPDGRFFDTLEGTYNYSRPILDVGIEEAFSDVNFSMERFKQRDGDYDFATGLNAERGAK</sequence>
<dbReference type="SFLD" id="SFLDG01088">
    <property type="entry name" value="antiviral_proteins"/>
    <property type="match status" value="1"/>
</dbReference>
<dbReference type="CDD" id="cd01335">
    <property type="entry name" value="Radical_SAM"/>
    <property type="match status" value="1"/>
</dbReference>
<accession>A0ABU1ALZ9</accession>
<evidence type="ECO:0000256" key="7">
    <source>
        <dbReference type="ARBA" id="ARBA00023118"/>
    </source>
</evidence>
<evidence type="ECO:0000256" key="6">
    <source>
        <dbReference type="ARBA" id="ARBA00023014"/>
    </source>
</evidence>
<feature type="transmembrane region" description="Helical" evidence="9">
    <location>
        <begin position="12"/>
        <end position="35"/>
    </location>
</feature>
<organism evidence="11 12">
    <name type="scientific">Thalassobacterium sedimentorum</name>
    <dbReference type="NCBI Taxonomy" id="3041258"/>
    <lineage>
        <taxon>Bacteria</taxon>
        <taxon>Pseudomonadati</taxon>
        <taxon>Verrucomicrobiota</taxon>
        <taxon>Opitutia</taxon>
        <taxon>Puniceicoccales</taxon>
        <taxon>Coraliomargaritaceae</taxon>
        <taxon>Thalassobacterium</taxon>
    </lineage>
</organism>
<dbReference type="Proteomes" id="UP001243717">
    <property type="component" value="Unassembled WGS sequence"/>
</dbReference>
<evidence type="ECO:0000256" key="4">
    <source>
        <dbReference type="ARBA" id="ARBA00022723"/>
    </source>
</evidence>
<dbReference type="PANTHER" id="PTHR21339">
    <property type="entry name" value="RADICAL S-ADENOSYL METHIONINE DOMAIN-CONTAINING PROTEIN 2"/>
    <property type="match status" value="1"/>
</dbReference>
<evidence type="ECO:0000256" key="3">
    <source>
        <dbReference type="ARBA" id="ARBA00022691"/>
    </source>
</evidence>
<gene>
    <name evidence="11" type="ORF">QEH59_14765</name>
</gene>
<evidence type="ECO:0000256" key="5">
    <source>
        <dbReference type="ARBA" id="ARBA00023004"/>
    </source>
</evidence>
<evidence type="ECO:0000256" key="1">
    <source>
        <dbReference type="ARBA" id="ARBA00001966"/>
    </source>
</evidence>
<dbReference type="EMBL" id="JARXIC010000029">
    <property type="protein sequence ID" value="MDQ8195694.1"/>
    <property type="molecule type" value="Genomic_DNA"/>
</dbReference>
<name>A0ABU1ALZ9_9BACT</name>
<keyword evidence="5" id="KW-0408">Iron</keyword>
<proteinExistence type="predicted"/>
<dbReference type="InterPro" id="IPR007197">
    <property type="entry name" value="rSAM"/>
</dbReference>
<dbReference type="InterPro" id="IPR058240">
    <property type="entry name" value="rSAM_sf"/>
</dbReference>
<dbReference type="SFLD" id="SFLDS00029">
    <property type="entry name" value="Radical_SAM"/>
    <property type="match status" value="1"/>
</dbReference>
<dbReference type="SUPFAM" id="SSF102114">
    <property type="entry name" value="Radical SAM enzymes"/>
    <property type="match status" value="1"/>
</dbReference>
<comment type="cofactor">
    <cofactor evidence="1">
        <name>[4Fe-4S] cluster</name>
        <dbReference type="ChEBI" id="CHEBI:49883"/>
    </cofactor>
</comment>
<dbReference type="NCBIfam" id="NF038283">
    <property type="entry name" value="viperin_w_prok"/>
    <property type="match status" value="1"/>
</dbReference>
<keyword evidence="9" id="KW-0472">Membrane</keyword>
<dbReference type="Pfam" id="PF04055">
    <property type="entry name" value="Radical_SAM"/>
    <property type="match status" value="1"/>
</dbReference>
<dbReference type="Gene3D" id="3.20.20.70">
    <property type="entry name" value="Aldolase class I"/>
    <property type="match status" value="1"/>
</dbReference>
<reference evidence="11 12" key="1">
    <citation type="submission" date="2023-04" db="EMBL/GenBank/DDBJ databases">
        <title>A novel bacteria isolated from coastal sediment.</title>
        <authorList>
            <person name="Liu X.-J."/>
            <person name="Du Z.-J."/>
        </authorList>
    </citation>
    <scope>NUCLEOTIDE SEQUENCE [LARGE SCALE GENOMIC DNA]</scope>
    <source>
        <strain evidence="11 12">SDUM461004</strain>
    </source>
</reference>
<dbReference type="PANTHER" id="PTHR21339:SF0">
    <property type="entry name" value="S-ADENOSYLMETHIONINE-DEPENDENT NUCLEOTIDE DEHYDRATASE RSAD2"/>
    <property type="match status" value="1"/>
</dbReference>
<evidence type="ECO:0000256" key="8">
    <source>
        <dbReference type="ARBA" id="ARBA00039667"/>
    </source>
</evidence>